<name>A0AAW8UQZ7_ENTCA</name>
<keyword evidence="2" id="KW-0624">Polysaccharide degradation</keyword>
<dbReference type="PANTHER" id="PTHR43772:SF2">
    <property type="entry name" value="PUTATIVE (AFU_ORTHOLOGUE AFUA_2G04480)-RELATED"/>
    <property type="match status" value="1"/>
</dbReference>
<evidence type="ECO:0000256" key="2">
    <source>
        <dbReference type="ARBA" id="ARBA00022651"/>
    </source>
</evidence>
<dbReference type="SUPFAM" id="SSF75005">
    <property type="entry name" value="Arabinanase/levansucrase/invertase"/>
    <property type="match status" value="3"/>
</dbReference>
<evidence type="ECO:0000256" key="3">
    <source>
        <dbReference type="ARBA" id="ARBA00022801"/>
    </source>
</evidence>
<keyword evidence="5 8" id="KW-0326">Glycosidase</keyword>
<reference evidence="9" key="1">
    <citation type="submission" date="2023-03" db="EMBL/GenBank/DDBJ databases">
        <authorList>
            <person name="Shen W."/>
            <person name="Cai J."/>
        </authorList>
    </citation>
    <scope>NUCLEOTIDE SEQUENCE</scope>
    <source>
        <strain evidence="9">K72-2</strain>
    </source>
</reference>
<gene>
    <name evidence="9" type="ORF">P7I32_05615</name>
</gene>
<dbReference type="Pfam" id="PF04616">
    <property type="entry name" value="Glyco_hydro_43"/>
    <property type="match status" value="2"/>
</dbReference>
<dbReference type="PANTHER" id="PTHR43772">
    <property type="entry name" value="ENDO-1,4-BETA-XYLANASE"/>
    <property type="match status" value="1"/>
</dbReference>
<keyword evidence="4" id="KW-0119">Carbohydrate metabolism</keyword>
<dbReference type="Gene3D" id="2.115.10.20">
    <property type="entry name" value="Glycosyl hydrolase domain, family 43"/>
    <property type="match status" value="2"/>
</dbReference>
<sequence length="586" mass="66050">MMAYLFCHFTGEQKNGEQVYFSVSKDGLTFTDLNQGHPVLKSDLGEKGVRDPFLVKGKDTYYLIATDLRIEKGLGWAKAQTNGSRQMVIWSSTDLVYWTNPWTATIAPEDAGNLWAPEAIYDAEKETFFVYFAANVNGKHKIYSVSTKDFQTFTEPVLFIEKTMDVIDTTIVFSQGYYYRFTKNEENSRIFLDRSQQLTGDYQEVTSEYLAQLEGVEGPQLYQLPDGKWALIVDHFKKGTGYGIAVSDDLATGVFEPVSAFDFGQSIKRHGGLITITDDEYQRLLTYYQQKNPVLDGLYADPDLVSFNGKFYLYPTSDGFTDWSGTSFSVFESEDLTQWTNKGTILDLASSQVKWAIGGAWAPCTAEKEGTFYFYFTGKMADGRSGIGVAYADHPTGPFIADEKPLLSPDLIDDYGLNMSQVIDPSVYVEAGKYYLLFGNSAGGTAAIVALGDDMRTVKLDTLAEYQGLEDFREAITVLKKDDFYHFTWSGEDTRSEDYHVNYGTSSSLYGPIHYHYPVLQKNVEKGILGTGHHSILEHSDRYYIAYHSFAVPLSKYPEEARGFHRQVRISPLDFDEAGYMKQVIV</sequence>
<evidence type="ECO:0000256" key="6">
    <source>
        <dbReference type="PIRSR" id="PIRSR606710-1"/>
    </source>
</evidence>
<comment type="similarity">
    <text evidence="1 8">Belongs to the glycosyl hydrolase 43 family.</text>
</comment>
<evidence type="ECO:0000256" key="1">
    <source>
        <dbReference type="ARBA" id="ARBA00009865"/>
    </source>
</evidence>
<dbReference type="Proteomes" id="UP001268896">
    <property type="component" value="Unassembled WGS sequence"/>
</dbReference>
<dbReference type="RefSeq" id="WP_311903720.1">
    <property type="nucleotide sequence ID" value="NZ_JARQDV010000002.1"/>
</dbReference>
<dbReference type="InterPro" id="IPR006710">
    <property type="entry name" value="Glyco_hydro_43"/>
</dbReference>
<dbReference type="AlphaFoldDB" id="A0AAW8UQZ7"/>
<evidence type="ECO:0000256" key="5">
    <source>
        <dbReference type="ARBA" id="ARBA00023295"/>
    </source>
</evidence>
<dbReference type="InterPro" id="IPR052176">
    <property type="entry name" value="Glycosyl_Hydrlase_43_Enz"/>
</dbReference>
<dbReference type="CDD" id="cd18828">
    <property type="entry name" value="GH43_BT3675-like"/>
    <property type="match status" value="1"/>
</dbReference>
<dbReference type="GO" id="GO:0045493">
    <property type="term" value="P:xylan catabolic process"/>
    <property type="evidence" value="ECO:0007669"/>
    <property type="project" value="UniProtKB-KW"/>
</dbReference>
<dbReference type="GO" id="GO:0004553">
    <property type="term" value="F:hydrolase activity, hydrolyzing O-glycosyl compounds"/>
    <property type="evidence" value="ECO:0007669"/>
    <property type="project" value="InterPro"/>
</dbReference>
<evidence type="ECO:0000256" key="7">
    <source>
        <dbReference type="PIRSR" id="PIRSR606710-2"/>
    </source>
</evidence>
<evidence type="ECO:0000256" key="8">
    <source>
        <dbReference type="RuleBase" id="RU361187"/>
    </source>
</evidence>
<dbReference type="EMBL" id="JARQDV010000002">
    <property type="protein sequence ID" value="MDT2964079.1"/>
    <property type="molecule type" value="Genomic_DNA"/>
</dbReference>
<feature type="site" description="Important for catalytic activity, responsible for pKa modulation of the active site Glu and correct orientation of both the proton donor and substrate" evidence="7">
    <location>
        <position position="424"/>
    </location>
</feature>
<organism evidence="9 10">
    <name type="scientific">Enterococcus casseliflavus</name>
    <name type="common">Enterococcus flavescens</name>
    <dbReference type="NCBI Taxonomy" id="37734"/>
    <lineage>
        <taxon>Bacteria</taxon>
        <taxon>Bacillati</taxon>
        <taxon>Bacillota</taxon>
        <taxon>Bacilli</taxon>
        <taxon>Lactobacillales</taxon>
        <taxon>Enterococcaceae</taxon>
        <taxon>Enterococcus</taxon>
    </lineage>
</organism>
<evidence type="ECO:0000313" key="10">
    <source>
        <dbReference type="Proteomes" id="UP001268896"/>
    </source>
</evidence>
<proteinExistence type="inferred from homology"/>
<dbReference type="InterPro" id="IPR023296">
    <property type="entry name" value="Glyco_hydro_beta-prop_sf"/>
</dbReference>
<feature type="active site" description="Proton donor" evidence="6">
    <location>
        <position position="474"/>
    </location>
</feature>
<evidence type="ECO:0000256" key="4">
    <source>
        <dbReference type="ARBA" id="ARBA00023277"/>
    </source>
</evidence>
<dbReference type="CDD" id="cd08983">
    <property type="entry name" value="GH43_Bt3655-like"/>
    <property type="match status" value="1"/>
</dbReference>
<feature type="active site" description="Proton acceptor" evidence="6">
    <location>
        <position position="301"/>
    </location>
</feature>
<protein>
    <submittedName>
        <fullName evidence="9">Family 43 glycosylhydrolase</fullName>
    </submittedName>
</protein>
<comment type="caution">
    <text evidence="9">The sequence shown here is derived from an EMBL/GenBank/DDBJ whole genome shotgun (WGS) entry which is preliminary data.</text>
</comment>
<evidence type="ECO:0000313" key="9">
    <source>
        <dbReference type="EMBL" id="MDT2964079.1"/>
    </source>
</evidence>
<accession>A0AAW8UQZ7</accession>
<keyword evidence="3 8" id="KW-0378">Hydrolase</keyword>
<keyword evidence="2" id="KW-0858">Xylan degradation</keyword>